<feature type="compositionally biased region" description="Basic and acidic residues" evidence="1">
    <location>
        <begin position="153"/>
        <end position="179"/>
    </location>
</feature>
<dbReference type="RefSeq" id="XP_007919283.1">
    <property type="nucleotide sequence ID" value="XM_007921092.1"/>
</dbReference>
<dbReference type="OrthoDB" id="3506470at2759"/>
<gene>
    <name evidence="2" type="ORF">UCRPA7_8580</name>
</gene>
<name>R8B9F8_PHAM7</name>
<dbReference type="AlphaFoldDB" id="R8B9F8"/>
<dbReference type="KEGG" id="tmn:UCRPA7_8580"/>
<organism evidence="2 3">
    <name type="scientific">Phaeoacremonium minimum (strain UCR-PA7)</name>
    <name type="common">Esca disease fungus</name>
    <name type="synonym">Togninia minima</name>
    <dbReference type="NCBI Taxonomy" id="1286976"/>
    <lineage>
        <taxon>Eukaryota</taxon>
        <taxon>Fungi</taxon>
        <taxon>Dikarya</taxon>
        <taxon>Ascomycota</taxon>
        <taxon>Pezizomycotina</taxon>
        <taxon>Sordariomycetes</taxon>
        <taxon>Sordariomycetidae</taxon>
        <taxon>Togniniales</taxon>
        <taxon>Togniniaceae</taxon>
        <taxon>Phaeoacremonium</taxon>
    </lineage>
</organism>
<accession>R8B9F8</accession>
<dbReference type="HOGENOM" id="CLU_542035_0_0_1"/>
<feature type="region of interest" description="Disordered" evidence="1">
    <location>
        <begin position="294"/>
        <end position="319"/>
    </location>
</feature>
<feature type="compositionally biased region" description="Polar residues" evidence="1">
    <location>
        <begin position="30"/>
        <end position="45"/>
    </location>
</feature>
<evidence type="ECO:0000313" key="3">
    <source>
        <dbReference type="Proteomes" id="UP000014074"/>
    </source>
</evidence>
<feature type="region of interest" description="Disordered" evidence="1">
    <location>
        <begin position="262"/>
        <end position="282"/>
    </location>
</feature>
<proteinExistence type="predicted"/>
<reference evidence="3" key="1">
    <citation type="journal article" date="2013" name="Genome Announc.">
        <title>Draft genome sequence of the ascomycete Phaeoacremonium aleophilum strain UCR-PA7, a causal agent of the esca disease complex in grapevines.</title>
        <authorList>
            <person name="Blanco-Ulate B."/>
            <person name="Rolshausen P."/>
            <person name="Cantu D."/>
        </authorList>
    </citation>
    <scope>NUCLEOTIDE SEQUENCE [LARGE SCALE GENOMIC DNA]</scope>
    <source>
        <strain evidence="3">UCR-PA7</strain>
    </source>
</reference>
<sequence>MSRVDGSSWVDLEPDIWDSEPTLNLERPLTASSPSKRPHTSSGAPSPQKRISEHSIIHVPKRRSSLSHRVTYLAPGDPSFSRPNSGLISFAPLPDLSFDSNAFQQYSHRRNISSISRHPDDCFEDEAAVGPVVSTHRLPVEREVNPPSPPRSVAEEDHVADLPQTRESELHEKPALPKKDMPGLINVQAWLESSGELAVASPLRVKQTPPSPGIRVPPEIMETLRVSITNFPETMLLTSSLTIETIRSYSKKLKRSSSRGSIEAPFSIPSVPTPPSPTATTKRWKFSKLLSSRFGNGSSKSNSPARDDDSSNGLDFGSTASATSTPNWAPIRNIFPLGSDYLCDALYAHLLAYNYLASICPIDCSGAREKHIRVTKAGLDDDGYPVVDEDPRRVPKKAASLLGLSRAAACSTTDVFQIPRKPVGKQHKRLLSLGGDKKGTTVGPESTLADLRDGLAKCIANLVSTLKLTGGGEQDAPIMTDGLKDLDPLLLRSLCEVVRCCEE</sequence>
<dbReference type="Proteomes" id="UP000014074">
    <property type="component" value="Unassembled WGS sequence"/>
</dbReference>
<feature type="region of interest" description="Disordered" evidence="1">
    <location>
        <begin position="139"/>
        <end position="179"/>
    </location>
</feature>
<evidence type="ECO:0000313" key="2">
    <source>
        <dbReference type="EMBL" id="EON95922.1"/>
    </source>
</evidence>
<keyword evidence="3" id="KW-1185">Reference proteome</keyword>
<feature type="region of interest" description="Disordered" evidence="1">
    <location>
        <begin position="21"/>
        <end position="63"/>
    </location>
</feature>
<dbReference type="EMBL" id="KB933367">
    <property type="protein sequence ID" value="EON95922.1"/>
    <property type="molecule type" value="Genomic_DNA"/>
</dbReference>
<protein>
    <submittedName>
        <fullName evidence="2">Uncharacterized protein</fullName>
    </submittedName>
</protein>
<dbReference type="eggNOG" id="ENOG502RS63">
    <property type="taxonomic scope" value="Eukaryota"/>
</dbReference>
<feature type="compositionally biased region" description="Polar residues" evidence="1">
    <location>
        <begin position="294"/>
        <end position="304"/>
    </location>
</feature>
<evidence type="ECO:0000256" key="1">
    <source>
        <dbReference type="SAM" id="MobiDB-lite"/>
    </source>
</evidence>
<dbReference type="GeneID" id="19329445"/>